<dbReference type="GO" id="GO:0000976">
    <property type="term" value="F:transcription cis-regulatory region binding"/>
    <property type="evidence" value="ECO:0007669"/>
    <property type="project" value="TreeGrafter"/>
</dbReference>
<name>A0A937RJ31_9ACTN</name>
<dbReference type="AlphaFoldDB" id="A0A937RJ31"/>
<dbReference type="GO" id="GO:0003700">
    <property type="term" value="F:DNA-binding transcription factor activity"/>
    <property type="evidence" value="ECO:0007669"/>
    <property type="project" value="TreeGrafter"/>
</dbReference>
<dbReference type="RefSeq" id="WP_203003771.1">
    <property type="nucleotide sequence ID" value="NZ_JADWYU010000152.1"/>
</dbReference>
<dbReference type="EMBL" id="JAEACQ010000159">
    <property type="protein sequence ID" value="MBL7627293.1"/>
    <property type="molecule type" value="Genomic_DNA"/>
</dbReference>
<evidence type="ECO:0000256" key="1">
    <source>
        <dbReference type="ARBA" id="ARBA00023015"/>
    </source>
</evidence>
<dbReference type="Pfam" id="PF00440">
    <property type="entry name" value="TetR_N"/>
    <property type="match status" value="1"/>
</dbReference>
<dbReference type="Proteomes" id="UP000604475">
    <property type="component" value="Unassembled WGS sequence"/>
</dbReference>
<dbReference type="InterPro" id="IPR009057">
    <property type="entry name" value="Homeodomain-like_sf"/>
</dbReference>
<keyword evidence="3" id="KW-0804">Transcription</keyword>
<evidence type="ECO:0000256" key="4">
    <source>
        <dbReference type="PROSITE-ProRule" id="PRU00335"/>
    </source>
</evidence>
<feature type="domain" description="HTH tetR-type" evidence="5">
    <location>
        <begin position="11"/>
        <end position="71"/>
    </location>
</feature>
<dbReference type="PRINTS" id="PR00455">
    <property type="entry name" value="HTHTETR"/>
</dbReference>
<protein>
    <submittedName>
        <fullName evidence="6">TetR/AcrR family transcriptional regulator</fullName>
    </submittedName>
</protein>
<evidence type="ECO:0000256" key="3">
    <source>
        <dbReference type="ARBA" id="ARBA00023163"/>
    </source>
</evidence>
<evidence type="ECO:0000256" key="2">
    <source>
        <dbReference type="ARBA" id="ARBA00023125"/>
    </source>
</evidence>
<comment type="caution">
    <text evidence="6">The sequence shown here is derived from an EMBL/GenBank/DDBJ whole genome shotgun (WGS) entry which is preliminary data.</text>
</comment>
<keyword evidence="2 4" id="KW-0238">DNA-binding</keyword>
<gene>
    <name evidence="6" type="ORF">I7412_08965</name>
</gene>
<accession>A0A937RJ31</accession>
<keyword evidence="7" id="KW-1185">Reference proteome</keyword>
<dbReference type="Gene3D" id="1.10.10.60">
    <property type="entry name" value="Homeodomain-like"/>
    <property type="match status" value="1"/>
</dbReference>
<proteinExistence type="predicted"/>
<dbReference type="Gene3D" id="1.10.357.10">
    <property type="entry name" value="Tetracycline Repressor, domain 2"/>
    <property type="match status" value="1"/>
</dbReference>
<reference evidence="6" key="1">
    <citation type="submission" date="2020-12" db="EMBL/GenBank/DDBJ databases">
        <title>Genomic characterization of non-nitrogen-fixing Frankia strains.</title>
        <authorList>
            <person name="Carlos-Shanley C."/>
            <person name="Guerra T."/>
            <person name="Hahn D."/>
        </authorList>
    </citation>
    <scope>NUCLEOTIDE SEQUENCE</scope>
    <source>
        <strain evidence="6">CN6</strain>
    </source>
</reference>
<sequence length="203" mass="21929">MTAASGRVRDPERRDKILVVAAELIAARGYHAVTMAEIGQAAGIVGSGVYRHFESKAQVLSALLDRTMTELLDDAARVVDAGHDSATTMLLLVRAQVDFSIDHRDMVGLYRREAPTLPADEGRRLRRMQRRYNEEWVTTLGELRPELSDAAAQTLVHAAIGAIQSVVSYDSGLSRPDLVTLLTTAALACLGLRDHAAVDGPAA</sequence>
<keyword evidence="1" id="KW-0805">Transcription regulation</keyword>
<dbReference type="SUPFAM" id="SSF46689">
    <property type="entry name" value="Homeodomain-like"/>
    <property type="match status" value="1"/>
</dbReference>
<evidence type="ECO:0000313" key="7">
    <source>
        <dbReference type="Proteomes" id="UP000604475"/>
    </source>
</evidence>
<dbReference type="InterPro" id="IPR001647">
    <property type="entry name" value="HTH_TetR"/>
</dbReference>
<evidence type="ECO:0000313" key="6">
    <source>
        <dbReference type="EMBL" id="MBL7627293.1"/>
    </source>
</evidence>
<feature type="DNA-binding region" description="H-T-H motif" evidence="4">
    <location>
        <begin position="34"/>
        <end position="53"/>
    </location>
</feature>
<evidence type="ECO:0000259" key="5">
    <source>
        <dbReference type="PROSITE" id="PS50977"/>
    </source>
</evidence>
<dbReference type="InterPro" id="IPR050109">
    <property type="entry name" value="HTH-type_TetR-like_transc_reg"/>
</dbReference>
<organism evidence="6 7">
    <name type="scientific">Frankia nepalensis</name>
    <dbReference type="NCBI Taxonomy" id="1836974"/>
    <lineage>
        <taxon>Bacteria</taxon>
        <taxon>Bacillati</taxon>
        <taxon>Actinomycetota</taxon>
        <taxon>Actinomycetes</taxon>
        <taxon>Frankiales</taxon>
        <taxon>Frankiaceae</taxon>
        <taxon>Frankia</taxon>
    </lineage>
</organism>
<dbReference type="PANTHER" id="PTHR30055">
    <property type="entry name" value="HTH-TYPE TRANSCRIPTIONAL REGULATOR RUTR"/>
    <property type="match status" value="1"/>
</dbReference>
<dbReference type="PANTHER" id="PTHR30055:SF234">
    <property type="entry name" value="HTH-TYPE TRANSCRIPTIONAL REGULATOR BETI"/>
    <property type="match status" value="1"/>
</dbReference>
<dbReference type="PROSITE" id="PS50977">
    <property type="entry name" value="HTH_TETR_2"/>
    <property type="match status" value="1"/>
</dbReference>